<dbReference type="InterPro" id="IPR001424">
    <property type="entry name" value="SOD_Cu_Zn_dom"/>
</dbReference>
<dbReference type="Proteomes" id="UP000321490">
    <property type="component" value="Unassembled WGS sequence"/>
</dbReference>
<evidence type="ECO:0000256" key="1">
    <source>
        <dbReference type="ARBA" id="ARBA00010457"/>
    </source>
</evidence>
<evidence type="ECO:0000259" key="3">
    <source>
        <dbReference type="Pfam" id="PF00080"/>
    </source>
</evidence>
<feature type="chain" id="PRO_5039577669" evidence="2">
    <location>
        <begin position="21"/>
        <end position="177"/>
    </location>
</feature>
<dbReference type="OrthoDB" id="9792957at2"/>
<dbReference type="AlphaFoldDB" id="A0A562ILB8"/>
<accession>A0A562ILB8</accession>
<dbReference type="InterPro" id="IPR036423">
    <property type="entry name" value="SOD-like_Cu/Zn_dom_sf"/>
</dbReference>
<evidence type="ECO:0000313" key="5">
    <source>
        <dbReference type="Proteomes" id="UP000321490"/>
    </source>
</evidence>
<proteinExistence type="inferred from homology"/>
<reference evidence="4 5" key="1">
    <citation type="submission" date="2019-07" db="EMBL/GenBank/DDBJ databases">
        <title>R&amp;d 2014.</title>
        <authorList>
            <person name="Klenk H.-P."/>
        </authorList>
    </citation>
    <scope>NUCLEOTIDE SEQUENCE [LARGE SCALE GENOMIC DNA]</scope>
    <source>
        <strain evidence="4 5">DSM 45764</strain>
    </source>
</reference>
<evidence type="ECO:0000256" key="2">
    <source>
        <dbReference type="SAM" id="SignalP"/>
    </source>
</evidence>
<dbReference type="GO" id="GO:0006801">
    <property type="term" value="P:superoxide metabolic process"/>
    <property type="evidence" value="ECO:0007669"/>
    <property type="project" value="InterPro"/>
</dbReference>
<dbReference type="RefSeq" id="WP_153356794.1">
    <property type="nucleotide sequence ID" value="NZ_JABGDC010000016.1"/>
</dbReference>
<evidence type="ECO:0000313" key="4">
    <source>
        <dbReference type="EMBL" id="TWH71807.1"/>
    </source>
</evidence>
<dbReference type="PROSITE" id="PS51257">
    <property type="entry name" value="PROKAR_LIPOPROTEIN"/>
    <property type="match status" value="1"/>
</dbReference>
<dbReference type="SUPFAM" id="SSF49329">
    <property type="entry name" value="Cu,Zn superoxide dismutase-like"/>
    <property type="match status" value="1"/>
</dbReference>
<comment type="similarity">
    <text evidence="1">Belongs to the Cu-Zn superoxide dismutase family.</text>
</comment>
<keyword evidence="2" id="KW-0732">Signal</keyword>
<keyword evidence="5" id="KW-1185">Reference proteome</keyword>
<name>A0A562ILB8_9ACTN</name>
<gene>
    <name evidence="4" type="ORF">JD78_00306</name>
</gene>
<feature type="signal peptide" evidence="2">
    <location>
        <begin position="1"/>
        <end position="20"/>
    </location>
</feature>
<dbReference type="Gene3D" id="2.60.40.200">
    <property type="entry name" value="Superoxide dismutase, copper/zinc binding domain"/>
    <property type="match status" value="1"/>
</dbReference>
<dbReference type="Pfam" id="PF00080">
    <property type="entry name" value="Sod_Cu"/>
    <property type="match status" value="1"/>
</dbReference>
<organism evidence="4 5">
    <name type="scientific">Modestobacter roseus</name>
    <dbReference type="NCBI Taxonomy" id="1181884"/>
    <lineage>
        <taxon>Bacteria</taxon>
        <taxon>Bacillati</taxon>
        <taxon>Actinomycetota</taxon>
        <taxon>Actinomycetes</taxon>
        <taxon>Geodermatophilales</taxon>
        <taxon>Geodermatophilaceae</taxon>
        <taxon>Modestobacter</taxon>
    </lineage>
</organism>
<feature type="domain" description="Superoxide dismutase copper/zinc binding" evidence="3">
    <location>
        <begin position="59"/>
        <end position="166"/>
    </location>
</feature>
<dbReference type="EMBL" id="VLKF01000001">
    <property type="protein sequence ID" value="TWH71807.1"/>
    <property type="molecule type" value="Genomic_DNA"/>
</dbReference>
<dbReference type="GO" id="GO:0046872">
    <property type="term" value="F:metal ion binding"/>
    <property type="evidence" value="ECO:0007669"/>
    <property type="project" value="InterPro"/>
</dbReference>
<sequence length="177" mass="17659">MPRRYLVPAATALLLLAACGDNPTGVGGSFTEEEGALPDDLAVPVEESAYLVDPEGSSAGRVTFTDAETGMEVVAEATGLPAGEHPLSLHETADCDAPATPDDPTLVGDWTGVGAALPGIELPQLVVGEDGTGEVSAVVANVDLDTLLDEDGTALLVHAVGADGEDTEALACAPVGG</sequence>
<protein>
    <submittedName>
        <fullName evidence="4">Cu/Zn superoxide dismutase</fullName>
    </submittedName>
</protein>
<comment type="caution">
    <text evidence="4">The sequence shown here is derived from an EMBL/GenBank/DDBJ whole genome shotgun (WGS) entry which is preliminary data.</text>
</comment>